<comment type="caution">
    <text evidence="2">The sequence shown here is derived from an EMBL/GenBank/DDBJ whole genome shotgun (WGS) entry which is preliminary data.</text>
</comment>
<evidence type="ECO:0000256" key="1">
    <source>
        <dbReference type="SAM" id="MobiDB-lite"/>
    </source>
</evidence>
<dbReference type="EMBL" id="BMAT01002677">
    <property type="protein sequence ID" value="GFS11524.1"/>
    <property type="molecule type" value="Genomic_DNA"/>
</dbReference>
<feature type="region of interest" description="Disordered" evidence="1">
    <location>
        <begin position="1159"/>
        <end position="1206"/>
    </location>
</feature>
<feature type="compositionally biased region" description="Basic and acidic residues" evidence="1">
    <location>
        <begin position="912"/>
        <end position="941"/>
    </location>
</feature>
<feature type="region of interest" description="Disordered" evidence="1">
    <location>
        <begin position="912"/>
        <end position="959"/>
    </location>
</feature>
<proteinExistence type="predicted"/>
<feature type="compositionally biased region" description="Low complexity" evidence="1">
    <location>
        <begin position="944"/>
        <end position="955"/>
    </location>
</feature>
<dbReference type="Proteomes" id="UP000762676">
    <property type="component" value="Unassembled WGS sequence"/>
</dbReference>
<evidence type="ECO:0000313" key="2">
    <source>
        <dbReference type="EMBL" id="GFS11524.1"/>
    </source>
</evidence>
<reference evidence="2 3" key="1">
    <citation type="journal article" date="2021" name="Elife">
        <title>Chloroplast acquisition without the gene transfer in kleptoplastic sea slugs, Plakobranchus ocellatus.</title>
        <authorList>
            <person name="Maeda T."/>
            <person name="Takahashi S."/>
            <person name="Yoshida T."/>
            <person name="Shimamura S."/>
            <person name="Takaki Y."/>
            <person name="Nagai Y."/>
            <person name="Toyoda A."/>
            <person name="Suzuki Y."/>
            <person name="Arimoto A."/>
            <person name="Ishii H."/>
            <person name="Satoh N."/>
            <person name="Nishiyama T."/>
            <person name="Hasebe M."/>
            <person name="Maruyama T."/>
            <person name="Minagawa J."/>
            <person name="Obokata J."/>
            <person name="Shigenobu S."/>
        </authorList>
    </citation>
    <scope>NUCLEOTIDE SEQUENCE [LARGE SCALE GENOMIC DNA]</scope>
</reference>
<accession>A0AAV4IMB7</accession>
<evidence type="ECO:0000313" key="3">
    <source>
        <dbReference type="Proteomes" id="UP000762676"/>
    </source>
</evidence>
<organism evidence="2 3">
    <name type="scientific">Elysia marginata</name>
    <dbReference type="NCBI Taxonomy" id="1093978"/>
    <lineage>
        <taxon>Eukaryota</taxon>
        <taxon>Metazoa</taxon>
        <taxon>Spiralia</taxon>
        <taxon>Lophotrochozoa</taxon>
        <taxon>Mollusca</taxon>
        <taxon>Gastropoda</taxon>
        <taxon>Heterobranchia</taxon>
        <taxon>Euthyneura</taxon>
        <taxon>Panpulmonata</taxon>
        <taxon>Sacoglossa</taxon>
        <taxon>Placobranchoidea</taxon>
        <taxon>Plakobranchidae</taxon>
        <taxon>Elysia</taxon>
    </lineage>
</organism>
<gene>
    <name evidence="2" type="ORF">ElyMa_001349600</name>
</gene>
<keyword evidence="3" id="KW-1185">Reference proteome</keyword>
<protein>
    <submittedName>
        <fullName evidence="2">Uncharacterized protein</fullName>
    </submittedName>
</protein>
<feature type="compositionally biased region" description="Basic and acidic residues" evidence="1">
    <location>
        <begin position="1183"/>
        <end position="1192"/>
    </location>
</feature>
<sequence length="1283" mass="145387">MITGATDASIADTKENNPHILIASDHTHTMSDRRYLQQSSSFSKASQKVWNDRREKLRTKYPISPVATVAYIRSQLGNQGSWDKFAPETYKDQQCRENSAAMTSGSRADDGFISLQTKSFHTSQNGTSKTNKTWQIGPHEYHSDVSHNSYIAAVTGSEVSGKKFNKNSECTTGMKVIQRGSLFLSKSTTPHEEAMAYSAGMTKEDQGQAVRYRQTDHSRLQTTNKQNVVGSNENRDCSKLSMANQSQIYGFHKPANLFTHETYGSLNTDNFKSTMSNVRVQEREILTYPRNEPAANPVLEKNNISQNTVPEGKKHFCVDPPRIQHVTVKESPYDICIKKQTSGVHQRQQIGHGVQHIANLRCEQTGGSYARSSENPRFQLEGHNTFRINSVNSHDMPDVNAKFRTSIASSGPDRPSVTSSISFTTSTPVEKLKYFQHTPISAAKAHLQLSPPTELFTETRSEPRHVAFDNVRDITCPDRLERMKDGEVISNRDCPPKSAPDYRRVKGVGQKVCHRLKPVNLFPEWTRERQRALRDSEGQGKEDERLMTQGSNGLRFEDMIHQDEIKSTTDSSSVCYRNQHKPLPKRNPDGCFFTTNNNHLEGTDSQRTFPNSRKYKGQYWFHDNTIRRLSALDPSIFKERGISQGRSSMVGVKQAKSVDIAAIYSQPQNLPKTKIFLSHDGANIFENQRRDRTKYKRLSEVHSNSSNEMFQASTCTNGQTLNYGTLSKPSMINFTHSRTQPPIARNRKSATISIEDHGIPEEEFRPADLVLKDLHYSPARGHTYFEPMCAPQGKQNNTTRMSLPERNNVRNNHVNFQEINCQSFNATDRNKISTNGEEQNKMTQANIRDCIERNRQRFRMSLPAQSAFSERVHYFARNDVQRKMNQNQLYDITEEKPESPKPMVSRITPHKERTSYEMDCEKKPVKGSKDIQHTTEGDRPNRHSISQNNIQSNSNLKIRPTKHPPFDEFFKQLDAAVSRRHTIHFGSHQAETVHRVSTHASIDTISSGYRSLERDERLMGQHQVVNIPEKSPYPPDQKLNTNLKSVKSSLGDKYQEVQSITKEAPPSTVFPAQGLGPLKEVIQNPLCEQNVSVNSELHNLHRLMAEQPKGLPTTALSNPILFTGSKYRRVQGPKQFWGKKEPKDILTDRINDPVSHFVSQTEVKNTRKNRITDPVSHNVSQTEPKDSHENRITDPVSHNASQTEPKDTLKNRITDSVAYFVSPVLRRDLANPASSQTLRRQTIAGIPTQQELKEILSSLAGNSVTILTLPDQSFALGFSLTRD</sequence>
<name>A0AAV4IMB7_9GAST</name>